<name>A0A975NBK2_9BRAD</name>
<dbReference type="AlphaFoldDB" id="A0A975NBK2"/>
<dbReference type="Proteomes" id="UP000680839">
    <property type="component" value="Chromosome"/>
</dbReference>
<gene>
    <name evidence="3" type="ORF">KMZ29_17390</name>
</gene>
<accession>A0A975NBK2</accession>
<dbReference type="CDD" id="cd03416">
    <property type="entry name" value="CbiX_SirB_N"/>
    <property type="match status" value="1"/>
</dbReference>
<keyword evidence="1" id="KW-0479">Metal-binding</keyword>
<dbReference type="Pfam" id="PF01903">
    <property type="entry name" value="CbiX"/>
    <property type="match status" value="2"/>
</dbReference>
<organism evidence="3 4">
    <name type="scientific">Bradyrhizobium sediminis</name>
    <dbReference type="NCBI Taxonomy" id="2840469"/>
    <lineage>
        <taxon>Bacteria</taxon>
        <taxon>Pseudomonadati</taxon>
        <taxon>Pseudomonadota</taxon>
        <taxon>Alphaproteobacteria</taxon>
        <taxon>Hyphomicrobiales</taxon>
        <taxon>Nitrobacteraceae</taxon>
        <taxon>Bradyrhizobium</taxon>
    </lineage>
</organism>
<sequence length="260" mass="27364">MSADDETARVALLIAAHGERSEGATNDGVKDIAQAVSAQGLVAEVGVGFINGTPDIGEAFAALTAPRVIVYPLFASSGYFTRDRLVQLLDEANSESRNVEVLPPLGLDSGLPDLVLGRASEVARENSFAPETTSVILLAHGSRRNSASREATEQVVRAIEGRAAFRSVGIALLEERPFLEQAMARVQGPAVVVGMFSGEGMHGASDAPRLIAELNRNDVVYAGVIGNVSGIENLVARAVAEALRRTPIATAEWRHAAGRD</sequence>
<dbReference type="SUPFAM" id="SSF53800">
    <property type="entry name" value="Chelatase"/>
    <property type="match status" value="1"/>
</dbReference>
<keyword evidence="2" id="KW-0456">Lyase</keyword>
<evidence type="ECO:0008006" key="5">
    <source>
        <dbReference type="Google" id="ProtNLM"/>
    </source>
</evidence>
<dbReference type="PANTHER" id="PTHR33542">
    <property type="entry name" value="SIROHYDROCHLORIN FERROCHELATASE, CHLOROPLASTIC"/>
    <property type="match status" value="1"/>
</dbReference>
<dbReference type="EMBL" id="CP076134">
    <property type="protein sequence ID" value="QWG11499.1"/>
    <property type="molecule type" value="Genomic_DNA"/>
</dbReference>
<dbReference type="InterPro" id="IPR050963">
    <property type="entry name" value="Sirohydro_Cobaltochel/CbiX"/>
</dbReference>
<evidence type="ECO:0000313" key="3">
    <source>
        <dbReference type="EMBL" id="QWG11499.1"/>
    </source>
</evidence>
<evidence type="ECO:0000256" key="2">
    <source>
        <dbReference type="ARBA" id="ARBA00023239"/>
    </source>
</evidence>
<evidence type="ECO:0000256" key="1">
    <source>
        <dbReference type="ARBA" id="ARBA00022723"/>
    </source>
</evidence>
<dbReference type="GO" id="GO:0046872">
    <property type="term" value="F:metal ion binding"/>
    <property type="evidence" value="ECO:0007669"/>
    <property type="project" value="UniProtKB-KW"/>
</dbReference>
<dbReference type="PANTHER" id="PTHR33542:SF3">
    <property type="entry name" value="SIROHYDROCHLORIN FERROCHELATASE, CHLOROPLASTIC"/>
    <property type="match status" value="1"/>
</dbReference>
<reference evidence="3" key="1">
    <citation type="submission" date="2021-06" db="EMBL/GenBank/DDBJ databases">
        <title>Bradyrhizobium sp. S2-20-1 Genome sequencing.</title>
        <authorList>
            <person name="Jin L."/>
        </authorList>
    </citation>
    <scope>NUCLEOTIDE SEQUENCE</scope>
    <source>
        <strain evidence="3">S2-20-1</strain>
    </source>
</reference>
<evidence type="ECO:0000313" key="4">
    <source>
        <dbReference type="Proteomes" id="UP000680839"/>
    </source>
</evidence>
<protein>
    <recommendedName>
        <fullName evidence="5">Cobalamin biosynthesis protein CbiX</fullName>
    </recommendedName>
</protein>
<dbReference type="GO" id="GO:0016829">
    <property type="term" value="F:lyase activity"/>
    <property type="evidence" value="ECO:0007669"/>
    <property type="project" value="UniProtKB-KW"/>
</dbReference>
<dbReference type="InterPro" id="IPR002762">
    <property type="entry name" value="CbiX-like"/>
</dbReference>
<proteinExistence type="predicted"/>
<dbReference type="RefSeq" id="WP_215620376.1">
    <property type="nucleotide sequence ID" value="NZ_CP076134.1"/>
</dbReference>
<dbReference type="Gene3D" id="3.40.50.1400">
    <property type="match status" value="2"/>
</dbReference>